<dbReference type="Pfam" id="PF01264">
    <property type="entry name" value="Chorismate_synt"/>
    <property type="match status" value="1"/>
</dbReference>
<dbReference type="NCBIfam" id="TIGR00033">
    <property type="entry name" value="aroC"/>
    <property type="match status" value="1"/>
</dbReference>
<dbReference type="PANTHER" id="PTHR21085">
    <property type="entry name" value="CHORISMATE SYNTHASE"/>
    <property type="match status" value="1"/>
</dbReference>
<evidence type="ECO:0000256" key="3">
    <source>
        <dbReference type="ARBA" id="ARBA00013036"/>
    </source>
</evidence>
<proteinExistence type="inferred from homology"/>
<keyword evidence="8 11" id="KW-0521">NADP</keyword>
<comment type="caution">
    <text evidence="13">The sequence shown here is derived from an EMBL/GenBank/DDBJ whole genome shotgun (WGS) entry which is preliminary data.</text>
</comment>
<evidence type="ECO:0000256" key="10">
    <source>
        <dbReference type="ARBA" id="ARBA00023239"/>
    </source>
</evidence>
<dbReference type="PANTHER" id="PTHR21085:SF0">
    <property type="entry name" value="CHORISMATE SYNTHASE"/>
    <property type="match status" value="1"/>
</dbReference>
<evidence type="ECO:0000256" key="6">
    <source>
        <dbReference type="ARBA" id="ARBA00022643"/>
    </source>
</evidence>
<dbReference type="Gene3D" id="3.60.150.10">
    <property type="entry name" value="Chorismate synthase AroC"/>
    <property type="match status" value="1"/>
</dbReference>
<feature type="binding site" evidence="11">
    <location>
        <position position="46"/>
    </location>
    <ligand>
        <name>NADP(+)</name>
        <dbReference type="ChEBI" id="CHEBI:58349"/>
    </ligand>
</feature>
<evidence type="ECO:0000256" key="11">
    <source>
        <dbReference type="HAMAP-Rule" id="MF_00300"/>
    </source>
</evidence>
<keyword evidence="14" id="KW-1185">Reference proteome</keyword>
<keyword evidence="4 11" id="KW-0028">Amino-acid biosynthesis</keyword>
<accession>A0ABT6ZC79</accession>
<feature type="binding site" evidence="11">
    <location>
        <begin position="255"/>
        <end position="256"/>
    </location>
    <ligand>
        <name>FMN</name>
        <dbReference type="ChEBI" id="CHEBI:58210"/>
    </ligand>
</feature>
<dbReference type="PROSITE" id="PS00787">
    <property type="entry name" value="CHORISMATE_SYNTHASE_1"/>
    <property type="match status" value="1"/>
</dbReference>
<dbReference type="CDD" id="cd07304">
    <property type="entry name" value="Chorismate_synthase"/>
    <property type="match status" value="1"/>
</dbReference>
<reference evidence="13 14" key="1">
    <citation type="submission" date="2023-05" db="EMBL/GenBank/DDBJ databases">
        <title>Microbacterium dauci sp.nov., Isolated from Carrot Rhizosphere Soil.</title>
        <authorList>
            <person name="Xiao Z."/>
            <person name="Zheng J."/>
        </authorList>
    </citation>
    <scope>NUCLEOTIDE SEQUENCE [LARGE SCALE GENOMIC DNA]</scope>
    <source>
        <strain evidence="13 14">LX3-4</strain>
    </source>
</reference>
<keyword evidence="7 11" id="KW-0274">FAD</keyword>
<dbReference type="EC" id="4.2.3.5" evidence="3 11"/>
<comment type="catalytic activity">
    <reaction evidence="11 12">
        <text>5-O-(1-carboxyvinyl)-3-phosphoshikimate = chorismate + phosphate</text>
        <dbReference type="Rhea" id="RHEA:21020"/>
        <dbReference type="ChEBI" id="CHEBI:29748"/>
        <dbReference type="ChEBI" id="CHEBI:43474"/>
        <dbReference type="ChEBI" id="CHEBI:57701"/>
        <dbReference type="EC" id="4.2.3.5"/>
    </reaction>
</comment>
<feature type="binding site" evidence="11">
    <location>
        <position position="340"/>
    </location>
    <ligand>
        <name>FMN</name>
        <dbReference type="ChEBI" id="CHEBI:58210"/>
    </ligand>
</feature>
<evidence type="ECO:0000256" key="4">
    <source>
        <dbReference type="ARBA" id="ARBA00022605"/>
    </source>
</evidence>
<feature type="binding site" evidence="11">
    <location>
        <position position="299"/>
    </location>
    <ligand>
        <name>FMN</name>
        <dbReference type="ChEBI" id="CHEBI:58210"/>
    </ligand>
</feature>
<evidence type="ECO:0000256" key="5">
    <source>
        <dbReference type="ARBA" id="ARBA00022630"/>
    </source>
</evidence>
<feature type="binding site" evidence="11">
    <location>
        <begin position="134"/>
        <end position="136"/>
    </location>
    <ligand>
        <name>FMN</name>
        <dbReference type="ChEBI" id="CHEBI:58210"/>
    </ligand>
</feature>
<dbReference type="PROSITE" id="PS00789">
    <property type="entry name" value="CHORISMATE_SYNTHASE_3"/>
    <property type="match status" value="1"/>
</dbReference>
<dbReference type="Proteomes" id="UP001321481">
    <property type="component" value="Unassembled WGS sequence"/>
</dbReference>
<evidence type="ECO:0000256" key="2">
    <source>
        <dbReference type="ARBA" id="ARBA00008014"/>
    </source>
</evidence>
<keyword evidence="6 11" id="KW-0288">FMN</keyword>
<dbReference type="EMBL" id="JASJND010000003">
    <property type="protein sequence ID" value="MDJ1113753.1"/>
    <property type="molecule type" value="Genomic_DNA"/>
</dbReference>
<dbReference type="RefSeq" id="WP_283715216.1">
    <property type="nucleotide sequence ID" value="NZ_JASJND010000003.1"/>
</dbReference>
<protein>
    <recommendedName>
        <fullName evidence="3 11">Chorismate synthase</fullName>
        <shortName evidence="11">CS</shortName>
        <ecNumber evidence="3 11">4.2.3.5</ecNumber>
    </recommendedName>
    <alternativeName>
        <fullName evidence="11">5-enolpyruvylshikimate-3-phosphate phospholyase</fullName>
    </alternativeName>
</protein>
<feature type="binding site" evidence="11">
    <location>
        <position position="40"/>
    </location>
    <ligand>
        <name>NADP(+)</name>
        <dbReference type="ChEBI" id="CHEBI:58349"/>
    </ligand>
</feature>
<evidence type="ECO:0000256" key="12">
    <source>
        <dbReference type="RuleBase" id="RU000605"/>
    </source>
</evidence>
<dbReference type="PROSITE" id="PS00788">
    <property type="entry name" value="CHORISMATE_SYNTHASE_2"/>
    <property type="match status" value="1"/>
</dbReference>
<comment type="similarity">
    <text evidence="2 11 12">Belongs to the chorismate synthase family.</text>
</comment>
<dbReference type="PIRSF" id="PIRSF001456">
    <property type="entry name" value="Chorismate_synth"/>
    <property type="match status" value="1"/>
</dbReference>
<comment type="function">
    <text evidence="11">Catalyzes the anti-1,4-elimination of the C-3 phosphate and the C-6 proR hydrogen from 5-enolpyruvylshikimate-3-phosphate (EPSP) to yield chorismate, which is the branch point compound that serves as the starting substrate for the three terminal pathways of aromatic amino acid biosynthesis. This reaction introduces a second double bond into the aromatic ring system.</text>
</comment>
<organism evidence="13 14">
    <name type="scientific">Microbacterium dauci</name>
    <dbReference type="NCBI Taxonomy" id="3048008"/>
    <lineage>
        <taxon>Bacteria</taxon>
        <taxon>Bacillati</taxon>
        <taxon>Actinomycetota</taxon>
        <taxon>Actinomycetes</taxon>
        <taxon>Micrococcales</taxon>
        <taxon>Microbacteriaceae</taxon>
        <taxon>Microbacterium</taxon>
    </lineage>
</organism>
<name>A0ABT6ZC79_9MICO</name>
<dbReference type="InterPro" id="IPR035904">
    <property type="entry name" value="Chorismate_synth_AroC_sf"/>
</dbReference>
<dbReference type="SUPFAM" id="SSF103263">
    <property type="entry name" value="Chorismate synthase, AroC"/>
    <property type="match status" value="1"/>
</dbReference>
<comment type="cofactor">
    <cofactor evidence="11 12">
        <name>FMNH2</name>
        <dbReference type="ChEBI" id="CHEBI:57618"/>
    </cofactor>
    <text evidence="11 12">Reduced FMN (FMNH(2)).</text>
</comment>
<evidence type="ECO:0000256" key="8">
    <source>
        <dbReference type="ARBA" id="ARBA00022857"/>
    </source>
</evidence>
<evidence type="ECO:0000256" key="1">
    <source>
        <dbReference type="ARBA" id="ARBA00005044"/>
    </source>
</evidence>
<keyword evidence="10 11" id="KW-0456">Lyase</keyword>
<gene>
    <name evidence="11 13" type="primary">aroC</name>
    <name evidence="13" type="ORF">QNI14_04740</name>
</gene>
<keyword evidence="5 11" id="KW-0285">Flavoprotein</keyword>
<evidence type="ECO:0000313" key="14">
    <source>
        <dbReference type="Proteomes" id="UP001321481"/>
    </source>
</evidence>
<dbReference type="InterPro" id="IPR020541">
    <property type="entry name" value="Chorismate_synthase_CS"/>
</dbReference>
<dbReference type="NCBIfam" id="NF003793">
    <property type="entry name" value="PRK05382.1"/>
    <property type="match status" value="1"/>
</dbReference>
<dbReference type="HAMAP" id="MF_00300">
    <property type="entry name" value="Chorismate_synth"/>
    <property type="match status" value="1"/>
</dbReference>
<dbReference type="InterPro" id="IPR000453">
    <property type="entry name" value="Chorismate_synth"/>
</dbReference>
<comment type="subunit">
    <text evidence="11">Homotetramer.</text>
</comment>
<dbReference type="GO" id="GO:0004107">
    <property type="term" value="F:chorismate synthase activity"/>
    <property type="evidence" value="ECO:0007669"/>
    <property type="project" value="UniProtKB-EC"/>
</dbReference>
<evidence type="ECO:0000313" key="13">
    <source>
        <dbReference type="EMBL" id="MDJ1113753.1"/>
    </source>
</evidence>
<keyword evidence="9 11" id="KW-0057">Aromatic amino acid biosynthesis</keyword>
<sequence>MLRVLTAGESHGPELVAVMEGLPSGVPITLDAIRADLARRKLGYGRGSRMKFEEDELHLSGGVRHGLSLGSPIALRVGNTEWPKWVEVMSPEPVDLTEKSRGRGAALTRPRPGHADLVGMQKYDFDEARPILERASARETAARVALGAIARAFLSELGIRLVSHTLSIGPVQVPEGRPVPTPDDVDALDADPLRCFDAETSAAMVTEVDAAKKDGDTLGGIVEVLAYGLPPGLGSHVHWDRRLDGKLAQALMSIQAIKGVEVGDGFETTRRRGSAAHDELFTTDDGITRSSDRAGGTEGGMSTGTVLRVRAGMKPIATVPRALRTIDVATGDAASAHHQRSDVCAVPAAGVVAEAMVAIVLAESVLEKFGGDSVRETRRNLESYLAAIPEALKTAPASEAALLEHDLA</sequence>
<feature type="binding site" evidence="11">
    <location>
        <begin position="314"/>
        <end position="318"/>
    </location>
    <ligand>
        <name>FMN</name>
        <dbReference type="ChEBI" id="CHEBI:58210"/>
    </ligand>
</feature>
<evidence type="ECO:0000256" key="7">
    <source>
        <dbReference type="ARBA" id="ARBA00022827"/>
    </source>
</evidence>
<evidence type="ECO:0000256" key="9">
    <source>
        <dbReference type="ARBA" id="ARBA00023141"/>
    </source>
</evidence>
<comment type="pathway">
    <text evidence="1 11 12">Metabolic intermediate biosynthesis; chorismate biosynthesis; chorismate from D-erythrose 4-phosphate and phosphoenolpyruvate: step 7/7.</text>
</comment>